<dbReference type="Pfam" id="PF00419">
    <property type="entry name" value="Fimbrial"/>
    <property type="match status" value="1"/>
</dbReference>
<evidence type="ECO:0000313" key="6">
    <source>
        <dbReference type="EMBL" id="SFN24433.1"/>
    </source>
</evidence>
<keyword evidence="2 4" id="KW-0732">Signal</keyword>
<dbReference type="InterPro" id="IPR050263">
    <property type="entry name" value="Bact_Fimbrial_Adh_Pro"/>
</dbReference>
<feature type="signal peptide" evidence="4">
    <location>
        <begin position="1"/>
        <end position="46"/>
    </location>
</feature>
<evidence type="ECO:0000256" key="4">
    <source>
        <dbReference type="SAM" id="SignalP"/>
    </source>
</evidence>
<dbReference type="PANTHER" id="PTHR33420:SF31">
    <property type="entry name" value="TYPE 1 FIMBRIN D-MANNOSE SPECIFIC ADHESIN"/>
    <property type="match status" value="1"/>
</dbReference>
<evidence type="ECO:0000259" key="5">
    <source>
        <dbReference type="Pfam" id="PF00419"/>
    </source>
</evidence>
<reference evidence="7" key="1">
    <citation type="submission" date="2016-10" db="EMBL/GenBank/DDBJ databases">
        <authorList>
            <person name="Varghese N."/>
            <person name="Submissions S."/>
        </authorList>
    </citation>
    <scope>NUCLEOTIDE SEQUENCE [LARGE SCALE GENOMIC DNA]</scope>
    <source>
        <strain evidence="7">N6PO6</strain>
    </source>
</reference>
<dbReference type="STRING" id="1367852.SAMN05216516_104101"/>
<dbReference type="InterPro" id="IPR000259">
    <property type="entry name" value="Adhesion_dom_fimbrial"/>
</dbReference>
<dbReference type="AlphaFoldDB" id="A0A1I4XG25"/>
<proteinExistence type="predicted"/>
<feature type="domain" description="Fimbrial-type adhesion" evidence="5">
    <location>
        <begin position="219"/>
        <end position="362"/>
    </location>
</feature>
<sequence>MNERMHPFFVDIPSRRNLLRRLLWGKSGLLLSLALAAGMVSAQGQAAVCAPIGGTKNYNFELNYTLTNPSENTTGRVIKRASASDWNLGGVYNVTCFCQDTYQKGFVTAKVPDTEQVYKDGPLNFYSVNEFLAVASEVFIAGNLDSYVATPFFSVSNRNNGSSRCETAPYGTGASGFISLYFKRPFVGKQTIPLTKVVDVYIASDEETQSPTPVSTVWMSGTVVVPQSCEINGGGVITVPFGDIMSGDIATKGEMAKNFTPKNVNLNVACTNISEGVKLSLSFQGTPDINDPTLLSSTNTDIGVRIQDTAGATIAPQSGRLPLMMDYASQSAVSGIKLFPVNTTGHVPETGDFTATATIRAEIE</sequence>
<gene>
    <name evidence="6" type="ORF">SAMN05216516_104101</name>
</gene>
<evidence type="ECO:0000256" key="1">
    <source>
        <dbReference type="ARBA" id="ARBA00004561"/>
    </source>
</evidence>
<protein>
    <submittedName>
        <fullName evidence="6">Pilin (Type 1 fimbria component protein)</fullName>
    </submittedName>
</protein>
<keyword evidence="3" id="KW-0281">Fimbrium</keyword>
<organism evidence="6 7">
    <name type="scientific">Izhakiella capsodis</name>
    <dbReference type="NCBI Taxonomy" id="1367852"/>
    <lineage>
        <taxon>Bacteria</taxon>
        <taxon>Pseudomonadati</taxon>
        <taxon>Pseudomonadota</taxon>
        <taxon>Gammaproteobacteria</taxon>
        <taxon>Enterobacterales</taxon>
        <taxon>Erwiniaceae</taxon>
        <taxon>Izhakiella</taxon>
    </lineage>
</organism>
<dbReference type="EMBL" id="FOVC01000004">
    <property type="protein sequence ID" value="SFN24433.1"/>
    <property type="molecule type" value="Genomic_DNA"/>
</dbReference>
<dbReference type="PANTHER" id="PTHR33420">
    <property type="entry name" value="FIMBRIAL SUBUNIT ELFA-RELATED"/>
    <property type="match status" value="1"/>
</dbReference>
<evidence type="ECO:0000313" key="7">
    <source>
        <dbReference type="Proteomes" id="UP000242222"/>
    </source>
</evidence>
<evidence type="ECO:0000256" key="2">
    <source>
        <dbReference type="ARBA" id="ARBA00022729"/>
    </source>
</evidence>
<dbReference type="InterPro" id="IPR008966">
    <property type="entry name" value="Adhesion_dom_sf"/>
</dbReference>
<dbReference type="Gene3D" id="2.60.40.1090">
    <property type="entry name" value="Fimbrial-type adhesion domain"/>
    <property type="match status" value="1"/>
</dbReference>
<comment type="subcellular location">
    <subcellularLocation>
        <location evidence="1">Fimbrium</location>
    </subcellularLocation>
</comment>
<dbReference type="RefSeq" id="WP_230479551.1">
    <property type="nucleotide sequence ID" value="NZ_FOVC01000004.1"/>
</dbReference>
<dbReference type="SUPFAM" id="SSF49401">
    <property type="entry name" value="Bacterial adhesins"/>
    <property type="match status" value="1"/>
</dbReference>
<dbReference type="Proteomes" id="UP000242222">
    <property type="component" value="Unassembled WGS sequence"/>
</dbReference>
<accession>A0A1I4XG25</accession>
<name>A0A1I4XG25_9GAMM</name>
<dbReference type="GO" id="GO:0009289">
    <property type="term" value="C:pilus"/>
    <property type="evidence" value="ECO:0007669"/>
    <property type="project" value="UniProtKB-SubCell"/>
</dbReference>
<feature type="chain" id="PRO_5017291857" evidence="4">
    <location>
        <begin position="47"/>
        <end position="364"/>
    </location>
</feature>
<keyword evidence="7" id="KW-1185">Reference proteome</keyword>
<dbReference type="GO" id="GO:0043709">
    <property type="term" value="P:cell adhesion involved in single-species biofilm formation"/>
    <property type="evidence" value="ECO:0007669"/>
    <property type="project" value="TreeGrafter"/>
</dbReference>
<evidence type="ECO:0000256" key="3">
    <source>
        <dbReference type="ARBA" id="ARBA00023263"/>
    </source>
</evidence>
<dbReference type="InterPro" id="IPR036937">
    <property type="entry name" value="Adhesion_dom_fimbrial_sf"/>
</dbReference>